<proteinExistence type="predicted"/>
<sequence length="218" mass="25755">MISSNNTYIESLDYSLMKSFIILIILSIHPYMSAQHFIPEDIRDNVTTALSYYPQLDTINIEFRFKKNIKKSTMQARPTFDSFFKTRNNRKYVVLISEKFKIADKEYLTRHIPDDIFIGWIGHELGHIMDYQDRSKLNLLWFGVKYLLSSNHIVEAERAADSFAVAHGMEDYILKTKDFILNNAEINQTYKERIIRYYLSPEEIMELVKEREAEASKD</sequence>
<name>A0A2V4X7H9_9FLAO</name>
<accession>A0A2V4X7H9</accession>
<dbReference type="Proteomes" id="UP000248054">
    <property type="component" value="Unassembled WGS sequence"/>
</dbReference>
<evidence type="ECO:0000313" key="1">
    <source>
        <dbReference type="EMBL" id="PYE81579.1"/>
    </source>
</evidence>
<keyword evidence="2" id="KW-1185">Reference proteome</keyword>
<dbReference type="AlphaFoldDB" id="A0A2V4X7H9"/>
<gene>
    <name evidence="1" type="ORF">DFQ11_102153</name>
</gene>
<comment type="caution">
    <text evidence="1">The sequence shown here is derived from an EMBL/GenBank/DDBJ whole genome shotgun (WGS) entry which is preliminary data.</text>
</comment>
<protein>
    <submittedName>
        <fullName evidence="1">Uncharacterized protein</fullName>
    </submittedName>
</protein>
<reference evidence="1 2" key="1">
    <citation type="submission" date="2018-06" db="EMBL/GenBank/DDBJ databases">
        <title>Genomic Encyclopedia of Type Strains, Phase III (KMG-III): the genomes of soil and plant-associated and newly described type strains.</title>
        <authorList>
            <person name="Whitman W."/>
        </authorList>
    </citation>
    <scope>NUCLEOTIDE SEQUENCE [LARGE SCALE GENOMIC DNA]</scope>
    <source>
        <strain evidence="1 2">CECT 7945</strain>
    </source>
</reference>
<evidence type="ECO:0000313" key="2">
    <source>
        <dbReference type="Proteomes" id="UP000248054"/>
    </source>
</evidence>
<dbReference type="EMBL" id="QJTD01000002">
    <property type="protein sequence ID" value="PYE81579.1"/>
    <property type="molecule type" value="Genomic_DNA"/>
</dbReference>
<organism evidence="1 2">
    <name type="scientific">Winogradskyella epiphytica</name>
    <dbReference type="NCBI Taxonomy" id="262005"/>
    <lineage>
        <taxon>Bacteria</taxon>
        <taxon>Pseudomonadati</taxon>
        <taxon>Bacteroidota</taxon>
        <taxon>Flavobacteriia</taxon>
        <taxon>Flavobacteriales</taxon>
        <taxon>Flavobacteriaceae</taxon>
        <taxon>Winogradskyella</taxon>
    </lineage>
</organism>